<dbReference type="Pfam" id="PF13505">
    <property type="entry name" value="OMP_b-brl"/>
    <property type="match status" value="1"/>
</dbReference>
<dbReference type="InterPro" id="IPR011250">
    <property type="entry name" value="OMP/PagP_B-barrel"/>
</dbReference>
<accession>A0A545T7Z7</accession>
<dbReference type="EMBL" id="VHSH01000011">
    <property type="protein sequence ID" value="TQV73340.1"/>
    <property type="molecule type" value="Genomic_DNA"/>
</dbReference>
<comment type="caution">
    <text evidence="4">The sequence shown here is derived from an EMBL/GenBank/DDBJ whole genome shotgun (WGS) entry which is preliminary data.</text>
</comment>
<dbReference type="Proteomes" id="UP000315252">
    <property type="component" value="Unassembled WGS sequence"/>
</dbReference>
<evidence type="ECO:0000256" key="1">
    <source>
        <dbReference type="ARBA" id="ARBA00022729"/>
    </source>
</evidence>
<reference evidence="4 5" key="1">
    <citation type="submission" date="2019-06" db="EMBL/GenBank/DDBJ databases">
        <title>Whole genome sequence for Rhodospirillaceae sp. R148.</title>
        <authorList>
            <person name="Wang G."/>
        </authorList>
    </citation>
    <scope>NUCLEOTIDE SEQUENCE [LARGE SCALE GENOMIC DNA]</scope>
    <source>
        <strain evidence="4 5">R148</strain>
    </source>
</reference>
<dbReference type="InterPro" id="IPR027385">
    <property type="entry name" value="Beta-barrel_OMP"/>
</dbReference>
<gene>
    <name evidence="4" type="ORF">FKG95_25325</name>
</gene>
<dbReference type="RefSeq" id="WP_142899240.1">
    <property type="nucleotide sequence ID" value="NZ_ML660062.1"/>
</dbReference>
<dbReference type="AlphaFoldDB" id="A0A545T7Z7"/>
<proteinExistence type="predicted"/>
<evidence type="ECO:0000256" key="2">
    <source>
        <dbReference type="SAM" id="SignalP"/>
    </source>
</evidence>
<evidence type="ECO:0000313" key="4">
    <source>
        <dbReference type="EMBL" id="TQV73340.1"/>
    </source>
</evidence>
<name>A0A545T7Z7_9PROT</name>
<feature type="signal peptide" evidence="2">
    <location>
        <begin position="1"/>
        <end position="22"/>
    </location>
</feature>
<keyword evidence="5" id="KW-1185">Reference proteome</keyword>
<evidence type="ECO:0000313" key="5">
    <source>
        <dbReference type="Proteomes" id="UP000315252"/>
    </source>
</evidence>
<dbReference type="Gene3D" id="2.40.160.20">
    <property type="match status" value="1"/>
</dbReference>
<feature type="chain" id="PRO_5022137022" evidence="2">
    <location>
        <begin position="23"/>
        <end position="206"/>
    </location>
</feature>
<organism evidence="4 5">
    <name type="scientific">Denitrobaculum tricleocarpae</name>
    <dbReference type="NCBI Taxonomy" id="2591009"/>
    <lineage>
        <taxon>Bacteria</taxon>
        <taxon>Pseudomonadati</taxon>
        <taxon>Pseudomonadota</taxon>
        <taxon>Alphaproteobacteria</taxon>
        <taxon>Rhodospirillales</taxon>
        <taxon>Rhodospirillaceae</taxon>
        <taxon>Denitrobaculum</taxon>
    </lineage>
</organism>
<protein>
    <submittedName>
        <fullName evidence="4">Porin family protein</fullName>
    </submittedName>
</protein>
<evidence type="ECO:0000259" key="3">
    <source>
        <dbReference type="Pfam" id="PF13505"/>
    </source>
</evidence>
<feature type="domain" description="Outer membrane protein beta-barrel" evidence="3">
    <location>
        <begin position="10"/>
        <end position="206"/>
    </location>
</feature>
<dbReference type="SUPFAM" id="SSF56925">
    <property type="entry name" value="OMPA-like"/>
    <property type="match status" value="1"/>
</dbReference>
<dbReference type="OrthoDB" id="189250at2"/>
<keyword evidence="1 2" id="KW-0732">Signal</keyword>
<sequence>MKALLIGLSALTLLGFTSAAQAQFYLGAQGGVSIQDDSDADEDGISGELGYSEGFALGALGGYRFGLNDSVSLDIEGEVTYRDNDVDDLTIEGVDFDADGDLTSFAFMANGWLNWHVGSGFSPYVGGGVGVLHVELEDLDVSGVNIADDSDTVLAGQLGAGVAYAVTENVELSLDYRFLIADDADFEGTETEMQNHSVLIGFKYLF</sequence>